<dbReference type="Gene3D" id="3.40.50.360">
    <property type="match status" value="1"/>
</dbReference>
<protein>
    <recommendedName>
        <fullName evidence="8">Flavodoxin</fullName>
    </recommendedName>
</protein>
<dbReference type="NCBIfam" id="TIGR01752">
    <property type="entry name" value="flav_long"/>
    <property type="match status" value="1"/>
</dbReference>
<dbReference type="PANTHER" id="PTHR42809">
    <property type="entry name" value="FLAVODOXIN 2"/>
    <property type="match status" value="1"/>
</dbReference>
<dbReference type="InterPro" id="IPR050619">
    <property type="entry name" value="Flavodoxin"/>
</dbReference>
<dbReference type="PROSITE" id="PS00201">
    <property type="entry name" value="FLAVODOXIN"/>
    <property type="match status" value="1"/>
</dbReference>
<dbReference type="InterPro" id="IPR010086">
    <property type="entry name" value="Flavodoxin_lc"/>
</dbReference>
<reference evidence="10" key="1">
    <citation type="submission" date="2023-01" db="EMBL/GenBank/DDBJ databases">
        <title>Exploring GABA producing Bacteroides strains toward improving mental health.</title>
        <authorList>
            <person name="Yousuf B."/>
            <person name="Bouhlel N.E."/>
            <person name="Mottawea W."/>
            <person name="Hammami R."/>
        </authorList>
    </citation>
    <scope>NUCLEOTIDE SEQUENCE</scope>
    <source>
        <strain evidence="10">UO.H1047</strain>
    </source>
</reference>
<dbReference type="PROSITE" id="PS50902">
    <property type="entry name" value="FLAVODOXIN_LIKE"/>
    <property type="match status" value="1"/>
</dbReference>
<dbReference type="InterPro" id="IPR001226">
    <property type="entry name" value="Flavodoxin_CS"/>
</dbReference>
<dbReference type="SUPFAM" id="SSF52218">
    <property type="entry name" value="Flavoproteins"/>
    <property type="match status" value="1"/>
</dbReference>
<dbReference type="AlphaFoldDB" id="A0AAW6I8K3"/>
<dbReference type="InterPro" id="IPR001094">
    <property type="entry name" value="Flavdoxin-like"/>
</dbReference>
<gene>
    <name evidence="10" type="ORF">PQG89_09315</name>
</gene>
<keyword evidence="7" id="KW-0535">Nitrogen fixation</keyword>
<dbReference type="Proteomes" id="UP001213646">
    <property type="component" value="Unassembled WGS sequence"/>
</dbReference>
<evidence type="ECO:0000256" key="3">
    <source>
        <dbReference type="ARBA" id="ARBA00022448"/>
    </source>
</evidence>
<feature type="domain" description="Flavodoxin-like" evidence="9">
    <location>
        <begin position="4"/>
        <end position="164"/>
    </location>
</feature>
<name>A0AAW6I8K3_9BACT</name>
<evidence type="ECO:0000256" key="5">
    <source>
        <dbReference type="ARBA" id="ARBA00022643"/>
    </source>
</evidence>
<keyword evidence="6 8" id="KW-0249">Electron transport</keyword>
<proteinExistence type="inferred from homology"/>
<evidence type="ECO:0000313" key="11">
    <source>
        <dbReference type="Proteomes" id="UP001213646"/>
    </source>
</evidence>
<evidence type="ECO:0000259" key="9">
    <source>
        <dbReference type="PROSITE" id="PS50902"/>
    </source>
</evidence>
<evidence type="ECO:0000256" key="1">
    <source>
        <dbReference type="ARBA" id="ARBA00001917"/>
    </source>
</evidence>
<dbReference type="InterPro" id="IPR008254">
    <property type="entry name" value="Flavodoxin/NO_synth"/>
</dbReference>
<dbReference type="PANTHER" id="PTHR42809:SF1">
    <property type="entry name" value="FLAVODOXIN 1"/>
    <property type="match status" value="1"/>
</dbReference>
<dbReference type="NCBIfam" id="NF006739">
    <property type="entry name" value="PRK09267.1-5"/>
    <property type="match status" value="1"/>
</dbReference>
<dbReference type="GO" id="GO:0009055">
    <property type="term" value="F:electron transfer activity"/>
    <property type="evidence" value="ECO:0007669"/>
    <property type="project" value="UniProtKB-UniRule"/>
</dbReference>
<comment type="similarity">
    <text evidence="2 8">Belongs to the flavodoxin family.</text>
</comment>
<dbReference type="RefSeq" id="WP_195485790.1">
    <property type="nucleotide sequence ID" value="NZ_CALEGY010000001.1"/>
</dbReference>
<comment type="cofactor">
    <cofactor evidence="1 8">
        <name>FMN</name>
        <dbReference type="ChEBI" id="CHEBI:58210"/>
    </cofactor>
</comment>
<organism evidence="10 11">
    <name type="scientific">Parabacteroides johnsonii</name>
    <dbReference type="NCBI Taxonomy" id="387661"/>
    <lineage>
        <taxon>Bacteria</taxon>
        <taxon>Pseudomonadati</taxon>
        <taxon>Bacteroidota</taxon>
        <taxon>Bacteroidia</taxon>
        <taxon>Bacteroidales</taxon>
        <taxon>Tannerellaceae</taxon>
        <taxon>Parabacteroides</taxon>
    </lineage>
</organism>
<keyword evidence="4 8" id="KW-0285">Flavoprotein</keyword>
<evidence type="ECO:0000256" key="2">
    <source>
        <dbReference type="ARBA" id="ARBA00005267"/>
    </source>
</evidence>
<dbReference type="NCBIfam" id="NF006738">
    <property type="entry name" value="PRK09267.1-4"/>
    <property type="match status" value="1"/>
</dbReference>
<dbReference type="Pfam" id="PF00258">
    <property type="entry name" value="Flavodoxin_1"/>
    <property type="match status" value="1"/>
</dbReference>
<dbReference type="PRINTS" id="PR00369">
    <property type="entry name" value="FLAVODOXIN"/>
</dbReference>
<evidence type="ECO:0000256" key="4">
    <source>
        <dbReference type="ARBA" id="ARBA00022630"/>
    </source>
</evidence>
<sequence length="169" mass="18115">MKTIGIFYGSSNGTTESVAKQIAEKLGVKSADIHDVGQASPADFASYEVLLLGSSTWGAGDLQDDWYDFLPKIKKLDLSGKLVGLFGCGDSSSFSDTFCDAIGTIYNDLKATGCKFVGSMDTSSYTYDDSTAVVDGKFVGLALDEMNEDDQTPVRIDAWIESLKKDGVE</sequence>
<comment type="function">
    <text evidence="8">Low-potential electron donor to a number of redox enzymes.</text>
</comment>
<dbReference type="InterPro" id="IPR029039">
    <property type="entry name" value="Flavoprotein-like_sf"/>
</dbReference>
<comment type="caution">
    <text evidence="10">The sequence shown here is derived from an EMBL/GenBank/DDBJ whole genome shotgun (WGS) entry which is preliminary data.</text>
</comment>
<dbReference type="PIRSF" id="PIRSF038996">
    <property type="entry name" value="FldA"/>
    <property type="match status" value="1"/>
</dbReference>
<accession>A0AAW6I8K3</accession>
<evidence type="ECO:0000256" key="6">
    <source>
        <dbReference type="ARBA" id="ARBA00022982"/>
    </source>
</evidence>
<dbReference type="GO" id="GO:0010181">
    <property type="term" value="F:FMN binding"/>
    <property type="evidence" value="ECO:0007669"/>
    <property type="project" value="UniProtKB-UniRule"/>
</dbReference>
<evidence type="ECO:0000256" key="7">
    <source>
        <dbReference type="ARBA" id="ARBA00023231"/>
    </source>
</evidence>
<keyword evidence="3 8" id="KW-0813">Transport</keyword>
<evidence type="ECO:0000313" key="10">
    <source>
        <dbReference type="EMBL" id="MDC7149623.1"/>
    </source>
</evidence>
<dbReference type="EMBL" id="JAQPYX010000078">
    <property type="protein sequence ID" value="MDC7149623.1"/>
    <property type="molecule type" value="Genomic_DNA"/>
</dbReference>
<evidence type="ECO:0000256" key="8">
    <source>
        <dbReference type="PIRNR" id="PIRNR038996"/>
    </source>
</evidence>
<keyword evidence="5 8" id="KW-0288">FMN</keyword>